<accession>A0A2P2QZT1</accession>
<dbReference type="AlphaFoldDB" id="A0A2P2QZT1"/>
<feature type="compositionally biased region" description="Basic residues" evidence="1">
    <location>
        <begin position="33"/>
        <end position="46"/>
    </location>
</feature>
<feature type="region of interest" description="Disordered" evidence="1">
    <location>
        <begin position="26"/>
        <end position="46"/>
    </location>
</feature>
<evidence type="ECO:0000313" key="2">
    <source>
        <dbReference type="EMBL" id="MBX72516.1"/>
    </source>
</evidence>
<reference evidence="2" key="1">
    <citation type="submission" date="2018-02" db="EMBL/GenBank/DDBJ databases">
        <title>Rhizophora mucronata_Transcriptome.</title>
        <authorList>
            <person name="Meera S.P."/>
            <person name="Sreeshan A."/>
            <person name="Augustine A."/>
        </authorList>
    </citation>
    <scope>NUCLEOTIDE SEQUENCE</scope>
    <source>
        <tissue evidence="2">Leaf</tissue>
    </source>
</reference>
<dbReference type="EMBL" id="GGEC01092032">
    <property type="protein sequence ID" value="MBX72516.1"/>
    <property type="molecule type" value="Transcribed_RNA"/>
</dbReference>
<sequence length="46" mass="5180">MQHLVGVIIGVISNLVKHATISNQVTQVNESKKKSKHKIRKSSYHI</sequence>
<proteinExistence type="predicted"/>
<evidence type="ECO:0000256" key="1">
    <source>
        <dbReference type="SAM" id="MobiDB-lite"/>
    </source>
</evidence>
<organism evidence="2">
    <name type="scientific">Rhizophora mucronata</name>
    <name type="common">Asiatic mangrove</name>
    <dbReference type="NCBI Taxonomy" id="61149"/>
    <lineage>
        <taxon>Eukaryota</taxon>
        <taxon>Viridiplantae</taxon>
        <taxon>Streptophyta</taxon>
        <taxon>Embryophyta</taxon>
        <taxon>Tracheophyta</taxon>
        <taxon>Spermatophyta</taxon>
        <taxon>Magnoliopsida</taxon>
        <taxon>eudicotyledons</taxon>
        <taxon>Gunneridae</taxon>
        <taxon>Pentapetalae</taxon>
        <taxon>rosids</taxon>
        <taxon>fabids</taxon>
        <taxon>Malpighiales</taxon>
        <taxon>Rhizophoraceae</taxon>
        <taxon>Rhizophora</taxon>
    </lineage>
</organism>
<name>A0A2P2QZT1_RHIMU</name>
<protein>
    <submittedName>
        <fullName evidence="2">Uncharacterized protein</fullName>
    </submittedName>
</protein>